<evidence type="ECO:0000256" key="1">
    <source>
        <dbReference type="SAM" id="MobiDB-lite"/>
    </source>
</evidence>
<dbReference type="EMBL" id="GBRH01255688">
    <property type="protein sequence ID" value="JAD42207.1"/>
    <property type="molecule type" value="Transcribed_RNA"/>
</dbReference>
<name>A0A0A9A5A0_ARUDO</name>
<dbReference type="AlphaFoldDB" id="A0A0A9A5A0"/>
<sequence length="23" mass="2490">MVSVSQRPALPLNKNSIDAGQTY</sequence>
<accession>A0A0A9A5A0</accession>
<protein>
    <submittedName>
        <fullName evidence="2">Uncharacterized protein</fullName>
    </submittedName>
</protein>
<proteinExistence type="predicted"/>
<feature type="compositionally biased region" description="Polar residues" evidence="1">
    <location>
        <begin position="13"/>
        <end position="23"/>
    </location>
</feature>
<reference evidence="2" key="2">
    <citation type="journal article" date="2015" name="Data Brief">
        <title>Shoot transcriptome of the giant reed, Arundo donax.</title>
        <authorList>
            <person name="Barrero R.A."/>
            <person name="Guerrero F.D."/>
            <person name="Moolhuijzen P."/>
            <person name="Goolsby J.A."/>
            <person name="Tidwell J."/>
            <person name="Bellgard S.E."/>
            <person name="Bellgard M.I."/>
        </authorList>
    </citation>
    <scope>NUCLEOTIDE SEQUENCE</scope>
    <source>
        <tissue evidence="2">Shoot tissue taken approximately 20 cm above the soil surface</tissue>
    </source>
</reference>
<organism evidence="2">
    <name type="scientific">Arundo donax</name>
    <name type="common">Giant reed</name>
    <name type="synonym">Donax arundinaceus</name>
    <dbReference type="NCBI Taxonomy" id="35708"/>
    <lineage>
        <taxon>Eukaryota</taxon>
        <taxon>Viridiplantae</taxon>
        <taxon>Streptophyta</taxon>
        <taxon>Embryophyta</taxon>
        <taxon>Tracheophyta</taxon>
        <taxon>Spermatophyta</taxon>
        <taxon>Magnoliopsida</taxon>
        <taxon>Liliopsida</taxon>
        <taxon>Poales</taxon>
        <taxon>Poaceae</taxon>
        <taxon>PACMAD clade</taxon>
        <taxon>Arundinoideae</taxon>
        <taxon>Arundineae</taxon>
        <taxon>Arundo</taxon>
    </lineage>
</organism>
<feature type="region of interest" description="Disordered" evidence="1">
    <location>
        <begin position="1"/>
        <end position="23"/>
    </location>
</feature>
<reference evidence="2" key="1">
    <citation type="submission" date="2014-09" db="EMBL/GenBank/DDBJ databases">
        <authorList>
            <person name="Magalhaes I.L.F."/>
            <person name="Oliveira U."/>
            <person name="Santos F.R."/>
            <person name="Vidigal T.H.D.A."/>
            <person name="Brescovit A.D."/>
            <person name="Santos A.J."/>
        </authorList>
    </citation>
    <scope>NUCLEOTIDE SEQUENCE</scope>
    <source>
        <tissue evidence="2">Shoot tissue taken approximately 20 cm above the soil surface</tissue>
    </source>
</reference>
<evidence type="ECO:0000313" key="2">
    <source>
        <dbReference type="EMBL" id="JAD42207.1"/>
    </source>
</evidence>